<dbReference type="HOGENOM" id="CLU_093552_2_0_1"/>
<protein>
    <submittedName>
        <fullName evidence="2">Uncharacterized protein</fullName>
    </submittedName>
</protein>
<dbReference type="EMBL" id="KN838719">
    <property type="protein sequence ID" value="KIJ96504.1"/>
    <property type="molecule type" value="Genomic_DNA"/>
</dbReference>
<gene>
    <name evidence="2" type="ORF">K443DRAFT_682295</name>
</gene>
<organism evidence="2 3">
    <name type="scientific">Laccaria amethystina LaAM-08-1</name>
    <dbReference type="NCBI Taxonomy" id="1095629"/>
    <lineage>
        <taxon>Eukaryota</taxon>
        <taxon>Fungi</taxon>
        <taxon>Dikarya</taxon>
        <taxon>Basidiomycota</taxon>
        <taxon>Agaricomycotina</taxon>
        <taxon>Agaricomycetes</taxon>
        <taxon>Agaricomycetidae</taxon>
        <taxon>Agaricales</taxon>
        <taxon>Agaricineae</taxon>
        <taxon>Hydnangiaceae</taxon>
        <taxon>Laccaria</taxon>
    </lineage>
</organism>
<evidence type="ECO:0000256" key="1">
    <source>
        <dbReference type="SAM" id="MobiDB-lite"/>
    </source>
</evidence>
<reference evidence="2 3" key="1">
    <citation type="submission" date="2014-04" db="EMBL/GenBank/DDBJ databases">
        <authorList>
            <consortium name="DOE Joint Genome Institute"/>
            <person name="Kuo A."/>
            <person name="Kohler A."/>
            <person name="Nagy L.G."/>
            <person name="Floudas D."/>
            <person name="Copeland A."/>
            <person name="Barry K.W."/>
            <person name="Cichocki N."/>
            <person name="Veneault-Fourrey C."/>
            <person name="LaButti K."/>
            <person name="Lindquist E.A."/>
            <person name="Lipzen A."/>
            <person name="Lundell T."/>
            <person name="Morin E."/>
            <person name="Murat C."/>
            <person name="Sun H."/>
            <person name="Tunlid A."/>
            <person name="Henrissat B."/>
            <person name="Grigoriev I.V."/>
            <person name="Hibbett D.S."/>
            <person name="Martin F."/>
            <person name="Nordberg H.P."/>
            <person name="Cantor M.N."/>
            <person name="Hua S.X."/>
        </authorList>
    </citation>
    <scope>NUCLEOTIDE SEQUENCE [LARGE SCALE GENOMIC DNA]</scope>
    <source>
        <strain evidence="2 3">LaAM-08-1</strain>
    </source>
</reference>
<feature type="compositionally biased region" description="Acidic residues" evidence="1">
    <location>
        <begin position="24"/>
        <end position="52"/>
    </location>
</feature>
<accession>A0A0C9WKP4</accession>
<reference evidence="3" key="2">
    <citation type="submission" date="2015-01" db="EMBL/GenBank/DDBJ databases">
        <title>Evolutionary Origins and Diversification of the Mycorrhizal Mutualists.</title>
        <authorList>
            <consortium name="DOE Joint Genome Institute"/>
            <consortium name="Mycorrhizal Genomics Consortium"/>
            <person name="Kohler A."/>
            <person name="Kuo A."/>
            <person name="Nagy L.G."/>
            <person name="Floudas D."/>
            <person name="Copeland A."/>
            <person name="Barry K.W."/>
            <person name="Cichocki N."/>
            <person name="Veneault-Fourrey C."/>
            <person name="LaButti K."/>
            <person name="Lindquist E.A."/>
            <person name="Lipzen A."/>
            <person name="Lundell T."/>
            <person name="Morin E."/>
            <person name="Murat C."/>
            <person name="Riley R."/>
            <person name="Ohm R."/>
            <person name="Sun H."/>
            <person name="Tunlid A."/>
            <person name="Henrissat B."/>
            <person name="Grigoriev I.V."/>
            <person name="Hibbett D.S."/>
            <person name="Martin F."/>
        </authorList>
    </citation>
    <scope>NUCLEOTIDE SEQUENCE [LARGE SCALE GENOMIC DNA]</scope>
    <source>
        <strain evidence="3">LaAM-08-1</strain>
    </source>
</reference>
<keyword evidence="3" id="KW-1185">Reference proteome</keyword>
<sequence>MASPDALAIHEEPTTEVVIIDLTGDTESEPEDDEDEDEEEDDGEEESADELNSDGSEVVIHLNEETRTQLRNAISTVSESRLREMLKTFVGTELAVEAALTKELITVRRDTHAVVPRWETCATCGVEYDINLPRGNDECTFHPGVLAVDAKTSDEGPQGPSDGVENLKWTCCGKDGGSVGCVRGEHKPSEPSKKRKREEA</sequence>
<proteinExistence type="predicted"/>
<feature type="region of interest" description="Disordered" evidence="1">
    <location>
        <begin position="1"/>
        <end position="55"/>
    </location>
</feature>
<dbReference type="OrthoDB" id="5422613at2759"/>
<feature type="region of interest" description="Disordered" evidence="1">
    <location>
        <begin position="176"/>
        <end position="200"/>
    </location>
</feature>
<evidence type="ECO:0000313" key="3">
    <source>
        <dbReference type="Proteomes" id="UP000054477"/>
    </source>
</evidence>
<dbReference type="STRING" id="1095629.A0A0C9WKP4"/>
<dbReference type="AlphaFoldDB" id="A0A0C9WKP4"/>
<feature type="compositionally biased region" description="Basic and acidic residues" evidence="1">
    <location>
        <begin position="183"/>
        <end position="200"/>
    </location>
</feature>
<name>A0A0C9WKP4_9AGAR</name>
<evidence type="ECO:0000313" key="2">
    <source>
        <dbReference type="EMBL" id="KIJ96504.1"/>
    </source>
</evidence>
<dbReference type="Proteomes" id="UP000054477">
    <property type="component" value="Unassembled WGS sequence"/>
</dbReference>